<dbReference type="Gene3D" id="1.10.3290.10">
    <property type="entry name" value="Fido-like domain"/>
    <property type="match status" value="1"/>
</dbReference>
<dbReference type="PROSITE" id="PS51459">
    <property type="entry name" value="FIDO"/>
    <property type="match status" value="1"/>
</dbReference>
<dbReference type="WBParaSite" id="jg1091">
    <property type="protein sequence ID" value="jg1091"/>
    <property type="gene ID" value="jg1091"/>
</dbReference>
<dbReference type="SUPFAM" id="SSF140931">
    <property type="entry name" value="Fic-like"/>
    <property type="match status" value="1"/>
</dbReference>
<evidence type="ECO:0000256" key="4">
    <source>
        <dbReference type="ARBA" id="ARBA00022741"/>
    </source>
</evidence>
<keyword evidence="5" id="KW-0802">TPR repeat</keyword>
<keyword evidence="3" id="KW-0677">Repeat</keyword>
<evidence type="ECO:0000256" key="2">
    <source>
        <dbReference type="ARBA" id="ARBA00022692"/>
    </source>
</evidence>
<reference evidence="13" key="1">
    <citation type="submission" date="2022-11" db="UniProtKB">
        <authorList>
            <consortium name="WormBaseParasite"/>
        </authorList>
    </citation>
    <scope>IDENTIFICATION</scope>
</reference>
<protein>
    <submittedName>
        <fullName evidence="13">Fido domain-containing protein</fullName>
    </submittedName>
</protein>
<name>A0A915CNL6_9BILA</name>
<evidence type="ECO:0000313" key="13">
    <source>
        <dbReference type="WBParaSite" id="jg1091"/>
    </source>
</evidence>
<dbReference type="AlphaFoldDB" id="A0A915CNL6"/>
<sequence>MNWLNDEETLRLDAVELAALAHYKLVFIHPFIDGNGRTSRLLMNFILMQAGFPQLSSQLNSDLEQTDRTLESFIASSSVCDIGDCPIEELHHQHSAELPPVIVESP</sequence>
<evidence type="ECO:0000256" key="6">
    <source>
        <dbReference type="ARBA" id="ARBA00022840"/>
    </source>
</evidence>
<keyword evidence="7" id="KW-1133">Transmembrane helix</keyword>
<evidence type="ECO:0000256" key="9">
    <source>
        <dbReference type="PIRSR" id="PIRSR640198-1"/>
    </source>
</evidence>
<evidence type="ECO:0000313" key="12">
    <source>
        <dbReference type="Proteomes" id="UP000887574"/>
    </source>
</evidence>
<evidence type="ECO:0000256" key="7">
    <source>
        <dbReference type="ARBA" id="ARBA00022989"/>
    </source>
</evidence>
<dbReference type="InterPro" id="IPR003812">
    <property type="entry name" value="Fido"/>
</dbReference>
<proteinExistence type="predicted"/>
<dbReference type="Pfam" id="PF02661">
    <property type="entry name" value="Fic"/>
    <property type="match status" value="1"/>
</dbReference>
<evidence type="ECO:0000256" key="3">
    <source>
        <dbReference type="ARBA" id="ARBA00022737"/>
    </source>
</evidence>
<dbReference type="Proteomes" id="UP000887574">
    <property type="component" value="Unplaced"/>
</dbReference>
<evidence type="ECO:0000259" key="11">
    <source>
        <dbReference type="PROSITE" id="PS51459"/>
    </source>
</evidence>
<evidence type="ECO:0000256" key="8">
    <source>
        <dbReference type="ARBA" id="ARBA00023136"/>
    </source>
</evidence>
<feature type="domain" description="Fido" evidence="11">
    <location>
        <begin position="1"/>
        <end position="93"/>
    </location>
</feature>
<keyword evidence="12" id="KW-1185">Reference proteome</keyword>
<keyword evidence="8" id="KW-0472">Membrane</keyword>
<comment type="subcellular location">
    <subcellularLocation>
        <location evidence="1">Membrane</location>
        <topology evidence="1">Single-pass membrane protein</topology>
    </subcellularLocation>
</comment>
<feature type="binding site" evidence="10">
    <location>
        <begin position="33"/>
        <end position="40"/>
    </location>
    <ligand>
        <name>ATP</name>
        <dbReference type="ChEBI" id="CHEBI:30616"/>
    </ligand>
</feature>
<keyword evidence="4 10" id="KW-0547">Nucleotide-binding</keyword>
<dbReference type="PANTHER" id="PTHR13504">
    <property type="entry name" value="FIDO DOMAIN-CONTAINING PROTEIN DDB_G0283145"/>
    <property type="match status" value="1"/>
</dbReference>
<dbReference type="PANTHER" id="PTHR13504:SF34">
    <property type="entry name" value="PROTEIN ADENYLYLTRANSFERASE FICD"/>
    <property type="match status" value="1"/>
</dbReference>
<accession>A0A915CNL6</accession>
<evidence type="ECO:0000256" key="10">
    <source>
        <dbReference type="PIRSR" id="PIRSR640198-2"/>
    </source>
</evidence>
<keyword evidence="6 10" id="KW-0067">ATP-binding</keyword>
<dbReference type="InterPro" id="IPR040198">
    <property type="entry name" value="Fido_containing"/>
</dbReference>
<organism evidence="12 13">
    <name type="scientific">Ditylenchus dipsaci</name>
    <dbReference type="NCBI Taxonomy" id="166011"/>
    <lineage>
        <taxon>Eukaryota</taxon>
        <taxon>Metazoa</taxon>
        <taxon>Ecdysozoa</taxon>
        <taxon>Nematoda</taxon>
        <taxon>Chromadorea</taxon>
        <taxon>Rhabditida</taxon>
        <taxon>Tylenchina</taxon>
        <taxon>Tylenchomorpha</taxon>
        <taxon>Sphaerularioidea</taxon>
        <taxon>Anguinidae</taxon>
        <taxon>Anguininae</taxon>
        <taxon>Ditylenchus</taxon>
    </lineage>
</organism>
<evidence type="ECO:0000256" key="5">
    <source>
        <dbReference type="ARBA" id="ARBA00022803"/>
    </source>
</evidence>
<keyword evidence="2" id="KW-0812">Transmembrane</keyword>
<dbReference type="GO" id="GO:0016020">
    <property type="term" value="C:membrane"/>
    <property type="evidence" value="ECO:0007669"/>
    <property type="project" value="UniProtKB-SubCell"/>
</dbReference>
<feature type="active site" evidence="9">
    <location>
        <position position="29"/>
    </location>
</feature>
<dbReference type="GO" id="GO:0005524">
    <property type="term" value="F:ATP binding"/>
    <property type="evidence" value="ECO:0007669"/>
    <property type="project" value="UniProtKB-KW"/>
</dbReference>
<evidence type="ECO:0000256" key="1">
    <source>
        <dbReference type="ARBA" id="ARBA00004167"/>
    </source>
</evidence>
<dbReference type="InterPro" id="IPR036597">
    <property type="entry name" value="Fido-like_dom_sf"/>
</dbReference>